<accession>A0A931G6S1</accession>
<evidence type="ECO:0000256" key="1">
    <source>
        <dbReference type="SAM" id="MobiDB-lite"/>
    </source>
</evidence>
<evidence type="ECO:0000313" key="2">
    <source>
        <dbReference type="EMBL" id="MBG0567509.1"/>
    </source>
</evidence>
<comment type="caution">
    <text evidence="2">The sequence shown here is derived from an EMBL/GenBank/DDBJ whole genome shotgun (WGS) entry which is preliminary data.</text>
</comment>
<name>A0A931G6S1_9ACTN</name>
<dbReference type="AlphaFoldDB" id="A0A931G6S1"/>
<reference evidence="2" key="1">
    <citation type="submission" date="2020-11" db="EMBL/GenBank/DDBJ databases">
        <title>Isolation and identification of active actinomycetes.</title>
        <authorList>
            <person name="Sun X."/>
        </authorList>
    </citation>
    <scope>NUCLEOTIDE SEQUENCE</scope>
    <source>
        <strain evidence="2">NEAU-A11</strain>
    </source>
</reference>
<dbReference type="Proteomes" id="UP000598146">
    <property type="component" value="Unassembled WGS sequence"/>
</dbReference>
<feature type="region of interest" description="Disordered" evidence="1">
    <location>
        <begin position="24"/>
        <end position="80"/>
    </location>
</feature>
<gene>
    <name evidence="2" type="ORF">I4J89_39285</name>
</gene>
<feature type="compositionally biased region" description="Basic and acidic residues" evidence="1">
    <location>
        <begin position="46"/>
        <end position="59"/>
    </location>
</feature>
<dbReference type="RefSeq" id="WP_196419277.1">
    <property type="nucleotide sequence ID" value="NZ_JADQTO010000027.1"/>
</dbReference>
<dbReference type="EMBL" id="JADQTO010000027">
    <property type="protein sequence ID" value="MBG0567509.1"/>
    <property type="molecule type" value="Genomic_DNA"/>
</dbReference>
<feature type="compositionally biased region" description="Low complexity" evidence="1">
    <location>
        <begin position="64"/>
        <end position="80"/>
    </location>
</feature>
<keyword evidence="3" id="KW-1185">Reference proteome</keyword>
<sequence>MPAKPFAVRLNLDEISRNELAAALHRPAADGSDTEHPAAAGSAHHGARDERQAARERSGRARAGRAAGASGGRSYAFRRS</sequence>
<protein>
    <submittedName>
        <fullName evidence="2">Uncharacterized protein</fullName>
    </submittedName>
</protein>
<proteinExistence type="predicted"/>
<organism evidence="2 3">
    <name type="scientific">Actinoplanes aureus</name>
    <dbReference type="NCBI Taxonomy" id="2792083"/>
    <lineage>
        <taxon>Bacteria</taxon>
        <taxon>Bacillati</taxon>
        <taxon>Actinomycetota</taxon>
        <taxon>Actinomycetes</taxon>
        <taxon>Micromonosporales</taxon>
        <taxon>Micromonosporaceae</taxon>
        <taxon>Actinoplanes</taxon>
    </lineage>
</organism>
<evidence type="ECO:0000313" key="3">
    <source>
        <dbReference type="Proteomes" id="UP000598146"/>
    </source>
</evidence>